<dbReference type="PANTHER" id="PTHR12810:SF0">
    <property type="entry name" value="SMALL RIBOSOMAL SUBUNIT PROTEIN MS29"/>
    <property type="match status" value="1"/>
</dbReference>
<evidence type="ECO:0000256" key="2">
    <source>
        <dbReference type="ARBA" id="ARBA00009863"/>
    </source>
</evidence>
<comment type="caution">
    <text evidence="8">The sequence shown here is derived from an EMBL/GenBank/DDBJ whole genome shotgun (WGS) entry which is preliminary data.</text>
</comment>
<evidence type="ECO:0000256" key="4">
    <source>
        <dbReference type="ARBA" id="ARBA00022980"/>
    </source>
</evidence>
<dbReference type="Pfam" id="PF10236">
    <property type="entry name" value="DAP3"/>
    <property type="match status" value="1"/>
</dbReference>
<comment type="similarity">
    <text evidence="2">Belongs to the mitochondrion-specific ribosomal protein mS29 family.</text>
</comment>
<protein>
    <recommendedName>
        <fullName evidence="7">Small ribosomal subunit protein mS29</fullName>
    </recommendedName>
</protein>
<evidence type="ECO:0000313" key="8">
    <source>
        <dbReference type="EMBL" id="KAL0489024.1"/>
    </source>
</evidence>
<gene>
    <name evidence="8" type="ORF">AKO1_009066</name>
</gene>
<sequence length="421" mass="48270">MLTRFKYFALRNIQSHTPKASLAQSVRYIKKKKRTIKREDDFDGGEDAPDMGSQSEAVASLLKMFNPSEEDVKRMNEARDFSMKKYDTNLQSNIETYPHLFSKQAPDVISPSDKNKLSLISIPDYENYFSIDGFGGNLDRTFLFLFQRALLIRQQTIELAQSLHARFNNQQDQVKGHLVTGAKGSGTSCILNTLVHHAHKNNFIVFYIPSGKYWTHGSHIIHMNSTGLYEAPICTFKWLRSFFASNKHLLKKMPTHGLLDNHSNLYELCEWGASSLENSTVAFKTVLDELYIDTSTKMVFAIDDYDALQDYSHFHLGELTHIDQTGYRLKHVHGKEYVLVEFLDRIMMQNSPNRFFVGAQSVEKSVKDAPLSIVTVPDVYDPQELNVMVEYYKSCFKDVSVKDELMNPGKLIDDLINNGRF</sequence>
<evidence type="ECO:0000256" key="5">
    <source>
        <dbReference type="ARBA" id="ARBA00023128"/>
    </source>
</evidence>
<dbReference type="AlphaFoldDB" id="A0AAW2ZI37"/>
<reference evidence="8 9" key="1">
    <citation type="submission" date="2024-03" db="EMBL/GenBank/DDBJ databases">
        <title>The Acrasis kona genome and developmental transcriptomes reveal deep origins of eukaryotic multicellular pathways.</title>
        <authorList>
            <person name="Sheikh S."/>
            <person name="Fu C.-J."/>
            <person name="Brown M.W."/>
            <person name="Baldauf S.L."/>
        </authorList>
    </citation>
    <scope>NUCLEOTIDE SEQUENCE [LARGE SCALE GENOMIC DNA]</scope>
    <source>
        <strain evidence="8 9">ATCC MYA-3509</strain>
    </source>
</reference>
<dbReference type="PANTHER" id="PTHR12810">
    <property type="entry name" value="MITOCHONDRIAL 28S RIBOSOMAL PROTEIN S29"/>
    <property type="match status" value="1"/>
</dbReference>
<keyword evidence="9" id="KW-1185">Reference proteome</keyword>
<accession>A0AAW2ZI37</accession>
<organism evidence="8 9">
    <name type="scientific">Acrasis kona</name>
    <dbReference type="NCBI Taxonomy" id="1008807"/>
    <lineage>
        <taxon>Eukaryota</taxon>
        <taxon>Discoba</taxon>
        <taxon>Heterolobosea</taxon>
        <taxon>Tetramitia</taxon>
        <taxon>Eutetramitia</taxon>
        <taxon>Acrasidae</taxon>
        <taxon>Acrasis</taxon>
    </lineage>
</organism>
<dbReference type="InterPro" id="IPR019368">
    <property type="entry name" value="Ribosomal_mS29"/>
</dbReference>
<proteinExistence type="inferred from homology"/>
<comment type="subcellular location">
    <subcellularLocation>
        <location evidence="1">Mitochondrion</location>
    </subcellularLocation>
</comment>
<evidence type="ECO:0000313" key="9">
    <source>
        <dbReference type="Proteomes" id="UP001431209"/>
    </source>
</evidence>
<name>A0AAW2ZI37_9EUKA</name>
<dbReference type="GO" id="GO:0005763">
    <property type="term" value="C:mitochondrial small ribosomal subunit"/>
    <property type="evidence" value="ECO:0007669"/>
    <property type="project" value="TreeGrafter"/>
</dbReference>
<keyword evidence="3" id="KW-0809">Transit peptide</keyword>
<keyword evidence="5" id="KW-0496">Mitochondrion</keyword>
<evidence type="ECO:0000256" key="1">
    <source>
        <dbReference type="ARBA" id="ARBA00004173"/>
    </source>
</evidence>
<evidence type="ECO:0000256" key="6">
    <source>
        <dbReference type="ARBA" id="ARBA00023274"/>
    </source>
</evidence>
<evidence type="ECO:0000256" key="3">
    <source>
        <dbReference type="ARBA" id="ARBA00022946"/>
    </source>
</evidence>
<keyword evidence="4 8" id="KW-0689">Ribosomal protein</keyword>
<evidence type="ECO:0000256" key="7">
    <source>
        <dbReference type="ARBA" id="ARBA00035140"/>
    </source>
</evidence>
<keyword evidence="6" id="KW-0687">Ribonucleoprotein</keyword>
<dbReference type="EMBL" id="JAOPGA020001506">
    <property type="protein sequence ID" value="KAL0489024.1"/>
    <property type="molecule type" value="Genomic_DNA"/>
</dbReference>
<dbReference type="GO" id="GO:0003735">
    <property type="term" value="F:structural constituent of ribosome"/>
    <property type="evidence" value="ECO:0007669"/>
    <property type="project" value="TreeGrafter"/>
</dbReference>
<dbReference type="Proteomes" id="UP001431209">
    <property type="component" value="Unassembled WGS sequence"/>
</dbReference>